<dbReference type="PANTHER" id="PTHR42783:SF3">
    <property type="entry name" value="GLUTAMATE SYNTHASE [NADPH] SMALL CHAIN-RELATED"/>
    <property type="match status" value="1"/>
</dbReference>
<organism evidence="1">
    <name type="scientific">marine sediment metagenome</name>
    <dbReference type="NCBI Taxonomy" id="412755"/>
    <lineage>
        <taxon>unclassified sequences</taxon>
        <taxon>metagenomes</taxon>
        <taxon>ecological metagenomes</taxon>
    </lineage>
</organism>
<dbReference type="InterPro" id="IPR036188">
    <property type="entry name" value="FAD/NAD-bd_sf"/>
</dbReference>
<accession>X1FFB7</accession>
<dbReference type="SUPFAM" id="SSF51905">
    <property type="entry name" value="FAD/NAD(P)-binding domain"/>
    <property type="match status" value="1"/>
</dbReference>
<dbReference type="EMBL" id="BARU01011310">
    <property type="protein sequence ID" value="GAH43672.1"/>
    <property type="molecule type" value="Genomic_DNA"/>
</dbReference>
<dbReference type="Gene3D" id="3.50.50.60">
    <property type="entry name" value="FAD/NAD(P)-binding domain"/>
    <property type="match status" value="2"/>
</dbReference>
<feature type="non-terminal residue" evidence="1">
    <location>
        <position position="1"/>
    </location>
</feature>
<name>X1FFB7_9ZZZZ</name>
<protein>
    <recommendedName>
        <fullName evidence="2">FAD/NAD(P)-binding domain-containing protein</fullName>
    </recommendedName>
</protein>
<gene>
    <name evidence="1" type="ORF">S03H2_21285</name>
</gene>
<proteinExistence type="predicted"/>
<sequence length="170" mass="17653">IAIGQTVDKAMLPKELEYTGWGTLSVDPVTLQTNIDGVFAGGDVVAGPADIIGAIAAGKEAAISIERYLEGADLKEGRPTPVKQVKEVSKEGVEIKTNTPVKNLEAVFNQGYKAIFLGTGAGISQKMGIPGENTKGVIHALDFLRQVNLGVKIELGERVAVIGGGNAAEA</sequence>
<evidence type="ECO:0008006" key="2">
    <source>
        <dbReference type="Google" id="ProtNLM"/>
    </source>
</evidence>
<evidence type="ECO:0000313" key="1">
    <source>
        <dbReference type="EMBL" id="GAH43672.1"/>
    </source>
</evidence>
<dbReference type="SUPFAM" id="SSF51971">
    <property type="entry name" value="Nucleotide-binding domain"/>
    <property type="match status" value="1"/>
</dbReference>
<dbReference type="PANTHER" id="PTHR42783">
    <property type="entry name" value="GLUTAMATE SYNTHASE [NADPH] SMALL CHAIN"/>
    <property type="match status" value="1"/>
</dbReference>
<dbReference type="AlphaFoldDB" id="X1FFB7"/>
<reference evidence="1" key="1">
    <citation type="journal article" date="2014" name="Front. Microbiol.">
        <title>High frequency of phylogenetically diverse reductive dehalogenase-homologous genes in deep subseafloor sedimentary metagenomes.</title>
        <authorList>
            <person name="Kawai M."/>
            <person name="Futagami T."/>
            <person name="Toyoda A."/>
            <person name="Takaki Y."/>
            <person name="Nishi S."/>
            <person name="Hori S."/>
            <person name="Arai W."/>
            <person name="Tsubouchi T."/>
            <person name="Morono Y."/>
            <person name="Uchiyama I."/>
            <person name="Ito T."/>
            <person name="Fujiyama A."/>
            <person name="Inagaki F."/>
            <person name="Takami H."/>
        </authorList>
    </citation>
    <scope>NUCLEOTIDE SEQUENCE</scope>
    <source>
        <strain evidence="1">Expedition CK06-06</strain>
    </source>
</reference>
<comment type="caution">
    <text evidence="1">The sequence shown here is derived from an EMBL/GenBank/DDBJ whole genome shotgun (WGS) entry which is preliminary data.</text>
</comment>